<accession>A0A4R6QQY9</accession>
<evidence type="ECO:0000313" key="3">
    <source>
        <dbReference type="EMBL" id="TDP72972.1"/>
    </source>
</evidence>
<dbReference type="EMBL" id="SNXS01000002">
    <property type="protein sequence ID" value="TDP72972.1"/>
    <property type="molecule type" value="Genomic_DNA"/>
</dbReference>
<evidence type="ECO:0000313" key="4">
    <source>
        <dbReference type="Proteomes" id="UP000295361"/>
    </source>
</evidence>
<name>A0A4R6QQY9_9BURK</name>
<feature type="compositionally biased region" description="Low complexity" evidence="1">
    <location>
        <begin position="105"/>
        <end position="127"/>
    </location>
</feature>
<reference evidence="3 4" key="1">
    <citation type="submission" date="2019-03" db="EMBL/GenBank/DDBJ databases">
        <title>Genomic Encyclopedia of Type Strains, Phase IV (KMG-IV): sequencing the most valuable type-strain genomes for metagenomic binning, comparative biology and taxonomic classification.</title>
        <authorList>
            <person name="Goeker M."/>
        </authorList>
    </citation>
    <scope>NUCLEOTIDE SEQUENCE [LARGE SCALE GENOMIC DNA]</scope>
    <source>
        <strain evidence="3 4">DSM 16998</strain>
    </source>
</reference>
<dbReference type="AlphaFoldDB" id="A0A4R6QQY9"/>
<gene>
    <name evidence="3" type="ORF">DES47_102718</name>
</gene>
<sequence>MRTFIALSIRHRSHHHASSCAGEGIKQRVTQAARLAMLALAMMLPALLGFGWSQDGVTSRIDSWSSIHACLVTARCPAPDHARAGHRPRPLVLLGWPQGQPLVTGARAPGGRSGARQQPSAPGAAAAGPPPGGLRDGVRADPYAGQTRGRCRRSPAAATGRTELARDGASVANRQPIRLSDEEARQMAAFLRSMASPIEEPGAGRGAP</sequence>
<evidence type="ECO:0000256" key="1">
    <source>
        <dbReference type="SAM" id="MobiDB-lite"/>
    </source>
</evidence>
<evidence type="ECO:0000256" key="2">
    <source>
        <dbReference type="SAM" id="Phobius"/>
    </source>
</evidence>
<keyword evidence="2" id="KW-1133">Transmembrane helix</keyword>
<keyword evidence="2" id="KW-0472">Membrane</keyword>
<keyword evidence="2" id="KW-0812">Transmembrane</keyword>
<protein>
    <submittedName>
        <fullName evidence="3">Uncharacterized protein</fullName>
    </submittedName>
</protein>
<organism evidence="3 4">
    <name type="scientific">Roseateles toxinivorans</name>
    <dbReference type="NCBI Taxonomy" id="270368"/>
    <lineage>
        <taxon>Bacteria</taxon>
        <taxon>Pseudomonadati</taxon>
        <taxon>Pseudomonadota</taxon>
        <taxon>Betaproteobacteria</taxon>
        <taxon>Burkholderiales</taxon>
        <taxon>Sphaerotilaceae</taxon>
        <taxon>Roseateles</taxon>
    </lineage>
</organism>
<comment type="caution">
    <text evidence="3">The sequence shown here is derived from an EMBL/GenBank/DDBJ whole genome shotgun (WGS) entry which is preliminary data.</text>
</comment>
<proteinExistence type="predicted"/>
<feature type="transmembrane region" description="Helical" evidence="2">
    <location>
        <begin position="35"/>
        <end position="53"/>
    </location>
</feature>
<dbReference type="Proteomes" id="UP000295361">
    <property type="component" value="Unassembled WGS sequence"/>
</dbReference>
<keyword evidence="4" id="KW-1185">Reference proteome</keyword>
<feature type="region of interest" description="Disordered" evidence="1">
    <location>
        <begin position="102"/>
        <end position="174"/>
    </location>
</feature>
<dbReference type="InParanoid" id="A0A4R6QQY9"/>